<proteinExistence type="predicted"/>
<dbReference type="PANTHER" id="PTHR11102">
    <property type="entry name" value="SEL-1-LIKE PROTEIN"/>
    <property type="match status" value="1"/>
</dbReference>
<organism evidence="1 2">
    <name type="scientific">Ectopseudomonas chengduensis</name>
    <dbReference type="NCBI Taxonomy" id="489632"/>
    <lineage>
        <taxon>Bacteria</taxon>
        <taxon>Pseudomonadati</taxon>
        <taxon>Pseudomonadota</taxon>
        <taxon>Gammaproteobacteria</taxon>
        <taxon>Pseudomonadales</taxon>
        <taxon>Pseudomonadaceae</taxon>
        <taxon>Ectopseudomonas</taxon>
    </lineage>
</organism>
<dbReference type="SUPFAM" id="SSF81901">
    <property type="entry name" value="HCP-like"/>
    <property type="match status" value="2"/>
</dbReference>
<protein>
    <submittedName>
        <fullName evidence="1">Uncharacterized protein</fullName>
    </submittedName>
</protein>
<evidence type="ECO:0000313" key="1">
    <source>
        <dbReference type="EMBL" id="SDD56449.1"/>
    </source>
</evidence>
<sequence>MVKQIGFVILLFFSSVAFAQLTTEQESAKKKGLELYNQYMGVSAVDPLRIAAEAGDKTAQYYLGETLRLNNMFMTSEAQKWYEAAAKQGDLFAMLRLGDSNDLCHSLATCAGGGSEWREKVLSLAYEEAERGDTEAMRVLYYAEEGLVWLEKAAEAGDTDAQQLLGSFYKAGGGWFLTTGNRNKAVERWFRASAEGGNPVGMMLYANYLFENDGSKKEIRHWVKTAAEMGHIDAVSTYASNIAHLPNDLDFPEDLVAGYGLTYLLSQLQGGGVAPEDGRRNLPELAKKMTPAQIEEAEVFAEDWAKSHPPLSYFVPVYGY</sequence>
<dbReference type="AlphaFoldDB" id="A0A1G6VSB8"/>
<dbReference type="EMBL" id="FMZQ01000020">
    <property type="protein sequence ID" value="SDD56449.1"/>
    <property type="molecule type" value="Genomic_DNA"/>
</dbReference>
<reference evidence="2" key="1">
    <citation type="submission" date="2016-10" db="EMBL/GenBank/DDBJ databases">
        <authorList>
            <person name="Varghese N."/>
            <person name="Submissions S."/>
        </authorList>
    </citation>
    <scope>NUCLEOTIDE SEQUENCE [LARGE SCALE GENOMIC DNA]</scope>
    <source>
        <strain evidence="2">DSM 26382</strain>
    </source>
</reference>
<dbReference type="InterPro" id="IPR011990">
    <property type="entry name" value="TPR-like_helical_dom_sf"/>
</dbReference>
<evidence type="ECO:0000313" key="2">
    <source>
        <dbReference type="Proteomes" id="UP000199467"/>
    </source>
</evidence>
<accession>A0A1G6VSB8</accession>
<dbReference type="InterPro" id="IPR050767">
    <property type="entry name" value="Sel1_AlgK"/>
</dbReference>
<dbReference type="Gene3D" id="1.25.40.10">
    <property type="entry name" value="Tetratricopeptide repeat domain"/>
    <property type="match status" value="1"/>
</dbReference>
<keyword evidence="2" id="KW-1185">Reference proteome</keyword>
<name>A0A1G6VSB8_9GAMM</name>
<dbReference type="PANTHER" id="PTHR11102:SF160">
    <property type="entry name" value="ERAD-ASSOCIATED E3 UBIQUITIN-PROTEIN LIGASE COMPONENT HRD3"/>
    <property type="match status" value="1"/>
</dbReference>
<dbReference type="RefSeq" id="WP_055984820.1">
    <property type="nucleotide sequence ID" value="NZ_FMZQ01000020.1"/>
</dbReference>
<gene>
    <name evidence="1" type="ORF">SAMN05216576_12056</name>
</gene>
<dbReference type="Proteomes" id="UP000199467">
    <property type="component" value="Unassembled WGS sequence"/>
</dbReference>